<protein>
    <recommendedName>
        <fullName evidence="3">2-keto-4-pentenoate hydratase</fullName>
    </recommendedName>
</protein>
<organism evidence="1 2">
    <name type="scientific">Caldovatus aquaticus</name>
    <dbReference type="NCBI Taxonomy" id="2865671"/>
    <lineage>
        <taxon>Bacteria</taxon>
        <taxon>Pseudomonadati</taxon>
        <taxon>Pseudomonadota</taxon>
        <taxon>Alphaproteobacteria</taxon>
        <taxon>Acetobacterales</taxon>
        <taxon>Roseomonadaceae</taxon>
        <taxon>Caldovatus</taxon>
    </lineage>
</organism>
<reference evidence="1 2" key="1">
    <citation type="submission" date="2021-08" db="EMBL/GenBank/DDBJ databases">
        <title>Caldovatus sediminis gen. nov., sp. nov., a moderately thermophilic bacterium isolated from a hot spring.</title>
        <authorList>
            <person name="Hu C.-J."/>
            <person name="Li W.-J."/>
            <person name="Xian W.-D."/>
        </authorList>
    </citation>
    <scope>NUCLEOTIDE SEQUENCE [LARGE SCALE GENOMIC DNA]</scope>
    <source>
        <strain evidence="1 2">SYSU G05006</strain>
    </source>
</reference>
<proteinExistence type="predicted"/>
<accession>A0ABS7F311</accession>
<keyword evidence="2" id="KW-1185">Reference proteome</keyword>
<dbReference type="SUPFAM" id="SSF56529">
    <property type="entry name" value="FAH"/>
    <property type="match status" value="1"/>
</dbReference>
<dbReference type="Gene3D" id="3.90.850.10">
    <property type="entry name" value="Fumarylacetoacetase-like, C-terminal domain"/>
    <property type="match status" value="1"/>
</dbReference>
<dbReference type="EMBL" id="JAHZUY010000024">
    <property type="protein sequence ID" value="MBW8269884.1"/>
    <property type="molecule type" value="Genomic_DNA"/>
</dbReference>
<evidence type="ECO:0000313" key="2">
    <source>
        <dbReference type="Proteomes" id="UP001519924"/>
    </source>
</evidence>
<dbReference type="InterPro" id="IPR036663">
    <property type="entry name" value="Fumarylacetoacetase_C_sf"/>
</dbReference>
<gene>
    <name evidence="1" type="ORF">K1J50_10325</name>
</gene>
<sequence length="257" mass="25435">MPDRRARAPAAPFQPSARAAAGWIAEALVTGNPLAPLPEDLAPRTTAEGECVALAVLEEAGLVACGVRVAPGPAGGPPVAGPVIESRLLRDGATIALSALRHPAVSAAVVGVLGRALPPGEEEQEPSVFSALHPAVDIAASRFRDPPQTPALQAADLGGLGLLVVGRGVAPAAAGPVPVRLGPAGARRRRGEAPVPLDLLAALAPAVAAARRLGGLPAGAVLVAAGLAAPAIRPSPEGVLRADFGPLGRVQARFTAG</sequence>
<evidence type="ECO:0008006" key="3">
    <source>
        <dbReference type="Google" id="ProtNLM"/>
    </source>
</evidence>
<dbReference type="Proteomes" id="UP001519924">
    <property type="component" value="Unassembled WGS sequence"/>
</dbReference>
<evidence type="ECO:0000313" key="1">
    <source>
        <dbReference type="EMBL" id="MBW8269884.1"/>
    </source>
</evidence>
<comment type="caution">
    <text evidence="1">The sequence shown here is derived from an EMBL/GenBank/DDBJ whole genome shotgun (WGS) entry which is preliminary data.</text>
</comment>
<name>A0ABS7F311_9PROT</name>
<dbReference type="RefSeq" id="WP_220117636.1">
    <property type="nucleotide sequence ID" value="NZ_JAHZUY010000024.1"/>
</dbReference>